<feature type="compositionally biased region" description="Basic and acidic residues" evidence="1">
    <location>
        <begin position="1"/>
        <end position="10"/>
    </location>
</feature>
<evidence type="ECO:0000256" key="1">
    <source>
        <dbReference type="SAM" id="MobiDB-lite"/>
    </source>
</evidence>
<dbReference type="AlphaFoldDB" id="A0A8J7VVK6"/>
<sequence length="78" mass="8295">MKPGEARGADEASADMAAGERRGALPDARVRRDNVPHGAVQREDGSAIAGSDYHAGEERGRPNDYHPDDAPEASPDRD</sequence>
<reference evidence="2" key="2">
    <citation type="submission" date="2021-04" db="EMBL/GenBank/DDBJ databases">
        <authorList>
            <person name="Karlyshev A.V."/>
        </authorList>
    </citation>
    <scope>NUCLEOTIDE SEQUENCE</scope>
    <source>
        <strain evidence="2">LMG 29479</strain>
    </source>
</reference>
<gene>
    <name evidence="3" type="ORF">KB893_009675</name>
    <name evidence="2" type="ORF">KB893_09470</name>
</gene>
<evidence type="ECO:0000313" key="3">
    <source>
        <dbReference type="EMBL" id="MBS7457403.1"/>
    </source>
</evidence>
<protein>
    <submittedName>
        <fullName evidence="2">Uncharacterized protein</fullName>
    </submittedName>
</protein>
<feature type="compositionally biased region" description="Basic and acidic residues" evidence="1">
    <location>
        <begin position="54"/>
        <end position="78"/>
    </location>
</feature>
<keyword evidence="4" id="KW-1185">Reference proteome</keyword>
<dbReference type="Proteomes" id="UP000675747">
    <property type="component" value="Unassembled WGS sequence"/>
</dbReference>
<name>A0A8J7VVK6_9GAMM</name>
<dbReference type="EMBL" id="JAGQFT020000005">
    <property type="protein sequence ID" value="MBS7457403.1"/>
    <property type="molecule type" value="Genomic_DNA"/>
</dbReference>
<dbReference type="RefSeq" id="WP_211926681.1">
    <property type="nucleotide sequence ID" value="NZ_JAGQFT020000005.1"/>
</dbReference>
<dbReference type="EMBL" id="JAGQFT010000072">
    <property type="protein sequence ID" value="MBR0562741.1"/>
    <property type="molecule type" value="Genomic_DNA"/>
</dbReference>
<organism evidence="2">
    <name type="scientific">Coralloluteibacterium stylophorae</name>
    <dbReference type="NCBI Taxonomy" id="1776034"/>
    <lineage>
        <taxon>Bacteria</taxon>
        <taxon>Pseudomonadati</taxon>
        <taxon>Pseudomonadota</taxon>
        <taxon>Gammaproteobacteria</taxon>
        <taxon>Lysobacterales</taxon>
        <taxon>Lysobacteraceae</taxon>
        <taxon>Coralloluteibacterium</taxon>
    </lineage>
</organism>
<comment type="caution">
    <text evidence="2">The sequence shown here is derived from an EMBL/GenBank/DDBJ whole genome shotgun (WGS) entry which is preliminary data.</text>
</comment>
<proteinExistence type="predicted"/>
<feature type="compositionally biased region" description="Basic and acidic residues" evidence="1">
    <location>
        <begin position="18"/>
        <end position="45"/>
    </location>
</feature>
<evidence type="ECO:0000313" key="4">
    <source>
        <dbReference type="Proteomes" id="UP000675747"/>
    </source>
</evidence>
<accession>A0A8J7VVK6</accession>
<reference evidence="3 4" key="1">
    <citation type="journal article" date="2021" name="Microbiol. Resour. Announc.">
        <title>Draft Genome Sequence of Coralloluteibacterium stylophorae LMG 29479T.</title>
        <authorList>
            <person name="Karlyshev A.V."/>
            <person name="Kudryashova E.B."/>
            <person name="Ariskina E.V."/>
            <person name="Conroy A.P."/>
            <person name="Abidueva E.Y."/>
        </authorList>
    </citation>
    <scope>NUCLEOTIDE SEQUENCE [LARGE SCALE GENOMIC DNA]</scope>
    <source>
        <strain evidence="3 4">LMG 29479</strain>
    </source>
</reference>
<evidence type="ECO:0000313" key="2">
    <source>
        <dbReference type="EMBL" id="MBR0562741.1"/>
    </source>
</evidence>
<feature type="region of interest" description="Disordered" evidence="1">
    <location>
        <begin position="1"/>
        <end position="78"/>
    </location>
</feature>